<sequence length="303" mass="32851">MLDEKNKQRIIGEGAVLLSAVCFAMTSMLIKTAFSLDLSPLQILALQSWIASLLLLLYGLIFNRKIFVVSKRNAVILVFQGLIGSLGTSLFYAYALLYLPVSVATLLLYLYPVLVLGAGVVFLHKKVGLMEKTALACTFVGTTLASGSFSGFEGIPLLGVLLGIIAAITYAFFNVVGEVALQEVSPLTAMAYSQWFSSLGLIFYLKGNILQLPWSNLDIWGIGLALATIASIVPFYLIMFGIQKVGSDRASILSTFELPVTFVMAALILKEIPRLAQWAGGGFVLVGIILLNWRSSHEREQTG</sequence>
<dbReference type="STRING" id="871968.DESME_04230"/>
<reference evidence="4 5" key="1">
    <citation type="submission" date="2013-12" db="EMBL/GenBank/DDBJ databases">
        <authorList>
            <consortium name="DOE Joint Genome Institute"/>
            <person name="Smidt H."/>
            <person name="Huntemann M."/>
            <person name="Han J."/>
            <person name="Chen A."/>
            <person name="Kyrpides N."/>
            <person name="Mavromatis K."/>
            <person name="Markowitz V."/>
            <person name="Palaniappan K."/>
            <person name="Ivanova N."/>
            <person name="Schaumberg A."/>
            <person name="Pati A."/>
            <person name="Liolios K."/>
            <person name="Nordberg H.P."/>
            <person name="Cantor M.N."/>
            <person name="Hua S.X."/>
            <person name="Woyke T."/>
        </authorList>
    </citation>
    <scope>NUCLEOTIDE SEQUENCE [LARGE SCALE GENOMIC DNA]</scope>
    <source>
        <strain evidence="5">DSM 15288</strain>
    </source>
</reference>
<feature type="transmembrane region" description="Helical" evidence="2">
    <location>
        <begin position="219"/>
        <end position="238"/>
    </location>
</feature>
<keyword evidence="5" id="KW-1185">Reference proteome</keyword>
<feature type="transmembrane region" description="Helical" evidence="2">
    <location>
        <begin position="42"/>
        <end position="62"/>
    </location>
</feature>
<feature type="transmembrane region" description="Helical" evidence="2">
    <location>
        <begin position="12"/>
        <end position="30"/>
    </location>
</feature>
<feature type="transmembrane region" description="Helical" evidence="2">
    <location>
        <begin position="158"/>
        <end position="177"/>
    </location>
</feature>
<feature type="domain" description="EamA" evidence="3">
    <location>
        <begin position="158"/>
        <end position="292"/>
    </location>
</feature>
<dbReference type="Pfam" id="PF00892">
    <property type="entry name" value="EamA"/>
    <property type="match status" value="2"/>
</dbReference>
<proteinExistence type="inferred from homology"/>
<keyword evidence="2" id="KW-0472">Membrane</keyword>
<evidence type="ECO:0000256" key="1">
    <source>
        <dbReference type="ARBA" id="ARBA00007362"/>
    </source>
</evidence>
<evidence type="ECO:0000313" key="4">
    <source>
        <dbReference type="EMBL" id="AHF06360.1"/>
    </source>
</evidence>
<dbReference type="SUPFAM" id="SSF103481">
    <property type="entry name" value="Multidrug resistance efflux transporter EmrE"/>
    <property type="match status" value="2"/>
</dbReference>
<protein>
    <submittedName>
        <fullName evidence="4">Multidrug transporter</fullName>
    </submittedName>
</protein>
<evidence type="ECO:0000259" key="3">
    <source>
        <dbReference type="Pfam" id="PF00892"/>
    </source>
</evidence>
<dbReference type="PANTHER" id="PTHR22911:SF137">
    <property type="entry name" value="SOLUTE CARRIER FAMILY 35 MEMBER G2-RELATED"/>
    <property type="match status" value="1"/>
</dbReference>
<feature type="transmembrane region" description="Helical" evidence="2">
    <location>
        <begin position="189"/>
        <end position="207"/>
    </location>
</feature>
<keyword evidence="2" id="KW-0812">Transmembrane</keyword>
<dbReference type="KEGG" id="dmt:DESME_04230"/>
<dbReference type="Proteomes" id="UP000010847">
    <property type="component" value="Chromosome"/>
</dbReference>
<feature type="transmembrane region" description="Helical" evidence="2">
    <location>
        <begin position="74"/>
        <end position="95"/>
    </location>
</feature>
<keyword evidence="2" id="KW-1133">Transmembrane helix</keyword>
<comment type="similarity">
    <text evidence="1">Belongs to the EamA transporter family.</text>
</comment>
<feature type="transmembrane region" description="Helical" evidence="2">
    <location>
        <begin position="134"/>
        <end position="152"/>
    </location>
</feature>
<dbReference type="InterPro" id="IPR037185">
    <property type="entry name" value="EmrE-like"/>
</dbReference>
<evidence type="ECO:0000256" key="2">
    <source>
        <dbReference type="SAM" id="Phobius"/>
    </source>
</evidence>
<dbReference type="PANTHER" id="PTHR22911">
    <property type="entry name" value="ACYL-MALONYL CONDENSING ENZYME-RELATED"/>
    <property type="match status" value="1"/>
</dbReference>
<dbReference type="HOGENOM" id="CLU_033863_9_3_9"/>
<dbReference type="RefSeq" id="WP_006715140.1">
    <property type="nucleotide sequence ID" value="NZ_CP007032.1"/>
</dbReference>
<gene>
    <name evidence="4" type="ORF">DESME_04230</name>
</gene>
<feature type="transmembrane region" description="Helical" evidence="2">
    <location>
        <begin position="250"/>
        <end position="269"/>
    </location>
</feature>
<dbReference type="EMBL" id="CP007032">
    <property type="protein sequence ID" value="AHF06360.1"/>
    <property type="molecule type" value="Genomic_DNA"/>
</dbReference>
<feature type="domain" description="EamA" evidence="3">
    <location>
        <begin position="11"/>
        <end position="146"/>
    </location>
</feature>
<name>W0E662_9FIRM</name>
<accession>W0E662</accession>
<organism evidence="4 5">
    <name type="scientific">Desulfitobacterium metallireducens DSM 15288</name>
    <dbReference type="NCBI Taxonomy" id="871968"/>
    <lineage>
        <taxon>Bacteria</taxon>
        <taxon>Bacillati</taxon>
        <taxon>Bacillota</taxon>
        <taxon>Clostridia</taxon>
        <taxon>Eubacteriales</taxon>
        <taxon>Desulfitobacteriaceae</taxon>
        <taxon>Desulfitobacterium</taxon>
    </lineage>
</organism>
<dbReference type="eggNOG" id="COG0697">
    <property type="taxonomic scope" value="Bacteria"/>
</dbReference>
<feature type="transmembrane region" description="Helical" evidence="2">
    <location>
        <begin position="275"/>
        <end position="293"/>
    </location>
</feature>
<evidence type="ECO:0000313" key="5">
    <source>
        <dbReference type="Proteomes" id="UP000010847"/>
    </source>
</evidence>
<dbReference type="InterPro" id="IPR000620">
    <property type="entry name" value="EamA_dom"/>
</dbReference>
<feature type="transmembrane region" description="Helical" evidence="2">
    <location>
        <begin position="101"/>
        <end position="122"/>
    </location>
</feature>
<dbReference type="GO" id="GO:0016020">
    <property type="term" value="C:membrane"/>
    <property type="evidence" value="ECO:0007669"/>
    <property type="project" value="InterPro"/>
</dbReference>
<dbReference type="AlphaFoldDB" id="W0E662"/>